<sequence length="163" mass="17450">MDLGRGSWTAQEFREGIDVRVSVRADAGTGAALDGAWWPRTRDLAVEVPELIAALDRRGIEVERFTYAMDAWTPAPRKVVVRGRTVRTGGFSAMDPQVVCLTVNGGSRRLDLVVVPPEADALTGARALRISTRPGPRSPLLVLAAAGCPPVPQVARLQAVRAS</sequence>
<gene>
    <name evidence="1" type="ORF">G1H19_08285</name>
</gene>
<comment type="caution">
    <text evidence="1">The sequence shown here is derived from an EMBL/GenBank/DDBJ whole genome shotgun (WGS) entry which is preliminary data.</text>
</comment>
<proteinExistence type="predicted"/>
<keyword evidence="2" id="KW-1185">Reference proteome</keyword>
<name>A0A7K3WC90_9ACTN</name>
<accession>A0A7K3WC90</accession>
<evidence type="ECO:0000313" key="2">
    <source>
        <dbReference type="Proteomes" id="UP000470470"/>
    </source>
</evidence>
<reference evidence="1 2" key="1">
    <citation type="submission" date="2020-02" db="EMBL/GenBank/DDBJ databases">
        <title>The whole genome sequence of CPCC 205119.</title>
        <authorList>
            <person name="Jiang Z."/>
        </authorList>
    </citation>
    <scope>NUCLEOTIDE SEQUENCE [LARGE SCALE GENOMIC DNA]</scope>
    <source>
        <strain evidence="1 2">CPCC 205119</strain>
    </source>
</reference>
<dbReference type="Pfam" id="PF19457">
    <property type="entry name" value="DUF5994"/>
    <property type="match status" value="1"/>
</dbReference>
<dbReference type="AlphaFoldDB" id="A0A7K3WC90"/>
<dbReference type="EMBL" id="JAAGWK010000010">
    <property type="protein sequence ID" value="NEL53994.1"/>
    <property type="molecule type" value="Genomic_DNA"/>
</dbReference>
<dbReference type="InterPro" id="IPR046036">
    <property type="entry name" value="DUF5994"/>
</dbReference>
<protein>
    <submittedName>
        <fullName evidence="1">Uncharacterized protein</fullName>
    </submittedName>
</protein>
<organism evidence="1 2">
    <name type="scientific">Goekera deserti</name>
    <dbReference type="NCBI Taxonomy" id="2497753"/>
    <lineage>
        <taxon>Bacteria</taxon>
        <taxon>Bacillati</taxon>
        <taxon>Actinomycetota</taxon>
        <taxon>Actinomycetes</taxon>
        <taxon>Geodermatophilales</taxon>
        <taxon>Geodermatophilaceae</taxon>
        <taxon>Goekera</taxon>
    </lineage>
</organism>
<dbReference type="Proteomes" id="UP000470470">
    <property type="component" value="Unassembled WGS sequence"/>
</dbReference>
<evidence type="ECO:0000313" key="1">
    <source>
        <dbReference type="EMBL" id="NEL53994.1"/>
    </source>
</evidence>